<organism evidence="11 12">
    <name type="scientific">Buchnera aphidicola</name>
    <name type="common">Brachycaudus cardui</name>
    <dbReference type="NCBI Taxonomy" id="557993"/>
    <lineage>
        <taxon>Bacteria</taxon>
        <taxon>Pseudomonadati</taxon>
        <taxon>Pseudomonadota</taxon>
        <taxon>Gammaproteobacteria</taxon>
        <taxon>Enterobacterales</taxon>
        <taxon>Erwiniaceae</taxon>
        <taxon>Buchnera</taxon>
    </lineage>
</organism>
<dbReference type="AlphaFoldDB" id="A0A4D6Y432"/>
<evidence type="ECO:0000313" key="12">
    <source>
        <dbReference type="Proteomes" id="UP000298594"/>
    </source>
</evidence>
<comment type="similarity">
    <text evidence="2 9">Belongs to the uroporphyrinogen-III synthase family.</text>
</comment>
<dbReference type="PANTHER" id="PTHR38042:SF1">
    <property type="entry name" value="UROPORPHYRINOGEN-III SYNTHASE, CHLOROPLASTIC"/>
    <property type="match status" value="1"/>
</dbReference>
<evidence type="ECO:0000259" key="10">
    <source>
        <dbReference type="Pfam" id="PF02602"/>
    </source>
</evidence>
<dbReference type="EMBL" id="CP034879">
    <property type="protein sequence ID" value="QCI20711.1"/>
    <property type="molecule type" value="Genomic_DNA"/>
</dbReference>
<evidence type="ECO:0000256" key="2">
    <source>
        <dbReference type="ARBA" id="ARBA00008133"/>
    </source>
</evidence>
<sequence>MVFPKKENSENLFKILYKNVLKDDQIILLKGENGRNFIEDHLKKEGFNICILECYKRVLKSFDSRIEAKKWRLNKINTLIATSGEILYQLKNIISDQDQIEWLLQCQVFVISNRLSKIAKHLGWKNIIVAKHAHNESLLRIIKHEYFKKNNFFYFGRRKRI</sequence>
<dbReference type="PANTHER" id="PTHR38042">
    <property type="entry name" value="UROPORPHYRINOGEN-III SYNTHASE, CHLOROPLASTIC"/>
    <property type="match status" value="1"/>
</dbReference>
<evidence type="ECO:0000256" key="8">
    <source>
        <dbReference type="ARBA" id="ARBA00048617"/>
    </source>
</evidence>
<dbReference type="InterPro" id="IPR039793">
    <property type="entry name" value="UROS/Hem4"/>
</dbReference>
<dbReference type="InterPro" id="IPR003754">
    <property type="entry name" value="4pyrrol_synth_uPrphyn_synth"/>
</dbReference>
<dbReference type="GO" id="GO:0006780">
    <property type="term" value="P:uroporphyrinogen III biosynthetic process"/>
    <property type="evidence" value="ECO:0007669"/>
    <property type="project" value="UniProtKB-UniRule"/>
</dbReference>
<dbReference type="EC" id="4.2.1.75" evidence="3 9"/>
<evidence type="ECO:0000256" key="7">
    <source>
        <dbReference type="ARBA" id="ARBA00040167"/>
    </source>
</evidence>
<reference evidence="11 12" key="1">
    <citation type="submission" date="2018-12" db="EMBL/GenBank/DDBJ databases">
        <authorList>
            <person name="Chong R.A."/>
        </authorList>
    </citation>
    <scope>NUCLEOTIDE SEQUENCE [LARGE SCALE GENOMIC DNA]</scope>
    <source>
        <strain evidence="11 12">Bca</strain>
    </source>
</reference>
<dbReference type="OrthoDB" id="9787650at2"/>
<evidence type="ECO:0000256" key="9">
    <source>
        <dbReference type="RuleBase" id="RU366031"/>
    </source>
</evidence>
<dbReference type="Pfam" id="PF02602">
    <property type="entry name" value="HEM4"/>
    <property type="match status" value="1"/>
</dbReference>
<reference evidence="11 12" key="2">
    <citation type="submission" date="2019-05" db="EMBL/GenBank/DDBJ databases">
        <title>Genome evolution of the obligate endosymbiont Buchnera aphidicola.</title>
        <authorList>
            <person name="Moran N.A."/>
        </authorList>
    </citation>
    <scope>NUCLEOTIDE SEQUENCE [LARGE SCALE GENOMIC DNA]</scope>
    <source>
        <strain evidence="11 12">Bca</strain>
    </source>
</reference>
<comment type="catalytic activity">
    <reaction evidence="8 9">
        <text>hydroxymethylbilane = uroporphyrinogen III + H2O</text>
        <dbReference type="Rhea" id="RHEA:18965"/>
        <dbReference type="ChEBI" id="CHEBI:15377"/>
        <dbReference type="ChEBI" id="CHEBI:57308"/>
        <dbReference type="ChEBI" id="CHEBI:57845"/>
        <dbReference type="EC" id="4.2.1.75"/>
    </reaction>
</comment>
<dbReference type="GO" id="GO:0006782">
    <property type="term" value="P:protoporphyrinogen IX biosynthetic process"/>
    <property type="evidence" value="ECO:0007669"/>
    <property type="project" value="UniProtKB-UniRule"/>
</dbReference>
<dbReference type="Proteomes" id="UP000298594">
    <property type="component" value="Chromosome"/>
</dbReference>
<dbReference type="CDD" id="cd06578">
    <property type="entry name" value="HemD"/>
    <property type="match status" value="1"/>
</dbReference>
<protein>
    <recommendedName>
        <fullName evidence="7 9">Uroporphyrinogen-III synthase</fullName>
        <ecNumber evidence="3 9">4.2.1.75</ecNumber>
    </recommendedName>
</protein>
<keyword evidence="5 9" id="KW-0627">Porphyrin biosynthesis</keyword>
<dbReference type="UniPathway" id="UPA00251">
    <property type="reaction ID" value="UER00320"/>
</dbReference>
<name>A0A4D6Y432_9GAMM</name>
<keyword evidence="4 9" id="KW-0456">Lyase</keyword>
<comment type="pathway">
    <text evidence="1 9">Porphyrin-containing compound metabolism; protoporphyrin-IX biosynthesis; coproporphyrinogen-III from 5-aminolevulinate: step 3/4.</text>
</comment>
<comment type="function">
    <text evidence="6 9">Catalyzes cyclization of the linear tetrapyrrole, hydroxymethylbilane, to the macrocyclic uroporphyrinogen III.</text>
</comment>
<evidence type="ECO:0000256" key="1">
    <source>
        <dbReference type="ARBA" id="ARBA00004772"/>
    </source>
</evidence>
<evidence type="ECO:0000256" key="4">
    <source>
        <dbReference type="ARBA" id="ARBA00023239"/>
    </source>
</evidence>
<evidence type="ECO:0000313" key="11">
    <source>
        <dbReference type="EMBL" id="QCI20711.1"/>
    </source>
</evidence>
<gene>
    <name evidence="11" type="ORF">D9V67_03055</name>
</gene>
<feature type="domain" description="Tetrapyrrole biosynthesis uroporphyrinogen III synthase" evidence="10">
    <location>
        <begin position="3"/>
        <end position="139"/>
    </location>
</feature>
<evidence type="ECO:0000256" key="3">
    <source>
        <dbReference type="ARBA" id="ARBA00013109"/>
    </source>
</evidence>
<dbReference type="GO" id="GO:0004852">
    <property type="term" value="F:uroporphyrinogen-III synthase activity"/>
    <property type="evidence" value="ECO:0007669"/>
    <property type="project" value="UniProtKB-UniRule"/>
</dbReference>
<evidence type="ECO:0000256" key="6">
    <source>
        <dbReference type="ARBA" id="ARBA00037589"/>
    </source>
</evidence>
<accession>A0A4D6Y432</accession>
<dbReference type="SUPFAM" id="SSF69618">
    <property type="entry name" value="HemD-like"/>
    <property type="match status" value="1"/>
</dbReference>
<evidence type="ECO:0000256" key="5">
    <source>
        <dbReference type="ARBA" id="ARBA00023244"/>
    </source>
</evidence>
<dbReference type="InterPro" id="IPR036108">
    <property type="entry name" value="4pyrrol_syn_uPrphyn_synt_sf"/>
</dbReference>
<proteinExistence type="inferred from homology"/>
<dbReference type="Gene3D" id="3.40.50.10090">
    <property type="match status" value="1"/>
</dbReference>